<organism evidence="1 2">
    <name type="scientific">Telluria aromaticivorans</name>
    <dbReference type="NCBI Taxonomy" id="2725995"/>
    <lineage>
        <taxon>Bacteria</taxon>
        <taxon>Pseudomonadati</taxon>
        <taxon>Pseudomonadota</taxon>
        <taxon>Betaproteobacteria</taxon>
        <taxon>Burkholderiales</taxon>
        <taxon>Oxalobacteraceae</taxon>
        <taxon>Telluria group</taxon>
        <taxon>Telluria</taxon>
    </lineage>
</organism>
<evidence type="ECO:0000313" key="1">
    <source>
        <dbReference type="EMBL" id="NNG23372.1"/>
    </source>
</evidence>
<proteinExistence type="predicted"/>
<name>A0A7Y2JYJ7_9BURK</name>
<dbReference type="AlphaFoldDB" id="A0A7Y2JYJ7"/>
<gene>
    <name evidence="1" type="primary">tssK</name>
    <name evidence="1" type="ORF">HGB41_10240</name>
</gene>
<dbReference type="Pfam" id="PF05936">
    <property type="entry name" value="T6SS_VasE"/>
    <property type="match status" value="1"/>
</dbReference>
<accession>A0A7Y2JYJ7</accession>
<dbReference type="InterPro" id="IPR010263">
    <property type="entry name" value="T6SS_TssK"/>
</dbReference>
<dbReference type="Proteomes" id="UP000533905">
    <property type="component" value="Unassembled WGS sequence"/>
</dbReference>
<comment type="caution">
    <text evidence="1">The sequence shown here is derived from an EMBL/GenBank/DDBJ whole genome shotgun (WGS) entry which is preliminary data.</text>
</comment>
<keyword evidence="2" id="KW-1185">Reference proteome</keyword>
<protein>
    <submittedName>
        <fullName evidence="1">Type VI secretion system baseplate subunit TssK</fullName>
    </submittedName>
</protein>
<evidence type="ECO:0000313" key="2">
    <source>
        <dbReference type="Proteomes" id="UP000533905"/>
    </source>
</evidence>
<dbReference type="PANTHER" id="PTHR35566:SF1">
    <property type="entry name" value="TYPE VI SECRETION SYSTEM BASEPLATE COMPONENT TSSK1"/>
    <property type="match status" value="1"/>
</dbReference>
<dbReference type="EMBL" id="JABAIV010000003">
    <property type="protein sequence ID" value="NNG23372.1"/>
    <property type="molecule type" value="Genomic_DNA"/>
</dbReference>
<sequence length="459" mass="50692">MSMPAKLLWGEGLFLRPQHFQQQDRYHEARLNQTACALHPYAWGVRKLTVDHDALRHDVLRVEELSILFPDGEVYRAPSGDPLPLQVRLGELPAGLQTVTFHAALPSLKAYGENCQHGSAADGPGEIHPDARFSSIDRDTQDLYTAAAEAPITYLRKSLKLVADTEPLEAYDSFPLVRLRRMATGGFEADPSFVPPSLSIDAAPGLHLNLARLMEKLLAKVNALYGHLREPSKNVIEIRGGDVSAFWLLHTASTGYAALSHYLGHRDLHPERLFGELLSLAGGLMTYSRSYRLEDLPAYVHADPGPQFAKLDGIIRDLLDTVISSRYFTIVLNRERPSYYLGALDSGRINLQTTLYLAVAADMPALQLVDVVPLQFKVGAPEDVDKFVLSALPGVKLVHAPQVPAAVPVRPDTYYFILENRGMLYETMLKAQAISVYVPNGHVPNGIRDLRVELIAVAA</sequence>
<dbReference type="PANTHER" id="PTHR35566">
    <property type="entry name" value="BLR3599 PROTEIN"/>
    <property type="match status" value="1"/>
</dbReference>
<reference evidence="1 2" key="1">
    <citation type="submission" date="2020-04" db="EMBL/GenBank/DDBJ databases">
        <title>Massilia sp. nov., a cold adapted bacteria isolated from Arctic soil.</title>
        <authorList>
            <person name="Son J."/>
            <person name="Ka J.-O."/>
        </authorList>
    </citation>
    <scope>NUCLEOTIDE SEQUENCE [LARGE SCALE GENOMIC DNA]</scope>
    <source>
        <strain evidence="1 2">ML15P13</strain>
    </source>
</reference>
<dbReference type="NCBIfam" id="TIGR03353">
    <property type="entry name" value="VI_chp_4"/>
    <property type="match status" value="1"/>
</dbReference>